<dbReference type="SUPFAM" id="SSF46689">
    <property type="entry name" value="Homeodomain-like"/>
    <property type="match status" value="1"/>
</dbReference>
<proteinExistence type="predicted"/>
<dbReference type="SUPFAM" id="SSF48371">
    <property type="entry name" value="ARM repeat"/>
    <property type="match status" value="1"/>
</dbReference>
<reference evidence="2" key="1">
    <citation type="submission" date="2019-11" db="EMBL/GenBank/DDBJ databases">
        <authorList>
            <person name="Feng L."/>
        </authorList>
    </citation>
    <scope>NUCLEOTIDE SEQUENCE</scope>
    <source>
        <strain evidence="2">ElimosumLFYP34</strain>
    </source>
</reference>
<dbReference type="AlphaFoldDB" id="A0A6N3BE09"/>
<dbReference type="InterPro" id="IPR001647">
    <property type="entry name" value="HTH_TetR"/>
</dbReference>
<sequence length="200" mass="22989">MPRAYSDQERAYIRQRLHEEAILCIKQYGMRKTSVDELVRRVNIPKGTFYLFYPSKEMLFFEVMMDFHDNVQEEVLKAVGALKDNVTPDTLTDLLFRFCKMADDSILMPMIVSGDLELLMRRLPDEVVAAHQAQDDFSVEHLAAMLPGVEGKNLELFSAALRAVFLLLLHKREIGAPIFDDVLKMLLHGVVIQLFEVKDD</sequence>
<dbReference type="PROSITE" id="PS50977">
    <property type="entry name" value="HTH_TETR_2"/>
    <property type="match status" value="1"/>
</dbReference>
<dbReference type="InterPro" id="IPR016024">
    <property type="entry name" value="ARM-type_fold"/>
</dbReference>
<evidence type="ECO:0000256" key="1">
    <source>
        <dbReference type="ARBA" id="ARBA00023125"/>
    </source>
</evidence>
<accession>A0A6N3BE09</accession>
<gene>
    <name evidence="2" type="ORF">ELLFYP34_02460</name>
</gene>
<name>A0A6N3BE09_EUBLI</name>
<dbReference type="GO" id="GO:0003677">
    <property type="term" value="F:DNA binding"/>
    <property type="evidence" value="ECO:0007669"/>
    <property type="project" value="UniProtKB-UniRule"/>
</dbReference>
<protein>
    <submittedName>
        <fullName evidence="2">Bacterial regulatory proteins, tetR family</fullName>
    </submittedName>
</protein>
<evidence type="ECO:0000313" key="2">
    <source>
        <dbReference type="EMBL" id="VYU00789.1"/>
    </source>
</evidence>
<dbReference type="InterPro" id="IPR009057">
    <property type="entry name" value="Homeodomain-like_sf"/>
</dbReference>
<organism evidence="2">
    <name type="scientific">Eubacterium limosum</name>
    <dbReference type="NCBI Taxonomy" id="1736"/>
    <lineage>
        <taxon>Bacteria</taxon>
        <taxon>Bacillati</taxon>
        <taxon>Bacillota</taxon>
        <taxon>Clostridia</taxon>
        <taxon>Eubacteriales</taxon>
        <taxon>Eubacteriaceae</taxon>
        <taxon>Eubacterium</taxon>
    </lineage>
</organism>
<dbReference type="EMBL" id="CACRTR010000005">
    <property type="protein sequence ID" value="VYU00789.1"/>
    <property type="molecule type" value="Genomic_DNA"/>
</dbReference>
<keyword evidence="1" id="KW-0238">DNA-binding</keyword>
<dbReference type="Gene3D" id="1.10.357.10">
    <property type="entry name" value="Tetracycline Repressor, domain 2"/>
    <property type="match status" value="1"/>
</dbReference>
<dbReference type="Pfam" id="PF00440">
    <property type="entry name" value="TetR_N"/>
    <property type="match status" value="1"/>
</dbReference>